<dbReference type="Pfam" id="PF12796">
    <property type="entry name" value="Ank_2"/>
    <property type="match status" value="1"/>
</dbReference>
<evidence type="ECO:0000313" key="3">
    <source>
        <dbReference type="EMBL" id="SQB44747.1"/>
    </source>
</evidence>
<dbReference type="SUPFAM" id="SSF48403">
    <property type="entry name" value="Ankyrin repeat"/>
    <property type="match status" value="1"/>
</dbReference>
<reference evidence="2 4" key="1">
    <citation type="submission" date="2016-10" db="EMBL/GenBank/DDBJ databases">
        <authorList>
            <person name="Varghese N."/>
            <person name="Submissions S."/>
        </authorList>
    </citation>
    <scope>NUCLEOTIDE SEQUENCE [LARGE SCALE GENOMIC DNA]</scope>
    <source>
        <strain evidence="2 4">DSM 19299</strain>
    </source>
</reference>
<dbReference type="EMBL" id="FNEG01000001">
    <property type="protein sequence ID" value="SDI31299.1"/>
    <property type="molecule type" value="Genomic_DNA"/>
</dbReference>
<keyword evidence="1" id="KW-0040">ANK repeat</keyword>
<name>A0A2X2WYT6_CHRJE</name>
<proteinExistence type="predicted"/>
<dbReference type="PANTHER" id="PTHR24183">
    <property type="entry name" value="FIBRONECTIN TYPE 3 AND ANKYRIN REPEAT DOMAINS PROTEIN 1"/>
    <property type="match status" value="1"/>
</dbReference>
<dbReference type="AlphaFoldDB" id="A0A2X2WYT6"/>
<dbReference type="InterPro" id="IPR002110">
    <property type="entry name" value="Ankyrin_rpt"/>
</dbReference>
<dbReference type="PROSITE" id="PS50088">
    <property type="entry name" value="ANK_REPEAT"/>
    <property type="match status" value="3"/>
</dbReference>
<sequence>MVELNNLEDLKEIVNESNVNLFVNEFGQNLLHMAITRNSPEVFNYLLYCDIDVNKLDNDGKTPLHYSTAYNNFDFTKLLLDSKGIEKGIKDRYGNNPMWVAVFNSRGYYDVVRLLMEHGVDAISKNNSGRSASDFAKQIEDEELIEILGS</sequence>
<gene>
    <name evidence="3" type="ORF">NCTC13492_02575</name>
    <name evidence="2" type="ORF">SAMN05421542_0801</name>
</gene>
<reference evidence="3 5" key="2">
    <citation type="submission" date="2018-06" db="EMBL/GenBank/DDBJ databases">
        <authorList>
            <consortium name="Pathogen Informatics"/>
            <person name="Doyle S."/>
        </authorList>
    </citation>
    <scope>NUCLEOTIDE SEQUENCE [LARGE SCALE GENOMIC DNA]</scope>
    <source>
        <strain evidence="3 5">NCTC13492</strain>
    </source>
</reference>
<protein>
    <submittedName>
        <fullName evidence="2">Ankyrin repeat-containing protein</fullName>
    </submittedName>
    <submittedName>
        <fullName evidence="3">Ribulose-5-phosphate 4-epimerase and related epimerases and aldolases</fullName>
    </submittedName>
</protein>
<dbReference type="InterPro" id="IPR036770">
    <property type="entry name" value="Ankyrin_rpt-contain_sf"/>
</dbReference>
<organism evidence="3 5">
    <name type="scientific">Chryseobacterium jejuense</name>
    <dbReference type="NCBI Taxonomy" id="445960"/>
    <lineage>
        <taxon>Bacteria</taxon>
        <taxon>Pseudomonadati</taxon>
        <taxon>Bacteroidota</taxon>
        <taxon>Flavobacteriia</taxon>
        <taxon>Flavobacteriales</taxon>
        <taxon>Weeksellaceae</taxon>
        <taxon>Chryseobacterium group</taxon>
        <taxon>Chryseobacterium</taxon>
    </lineage>
</organism>
<dbReference type="STRING" id="445960.SAMN05421542_0801"/>
<dbReference type="Proteomes" id="UP000199426">
    <property type="component" value="Unassembled WGS sequence"/>
</dbReference>
<dbReference type="PROSITE" id="PS50297">
    <property type="entry name" value="ANK_REP_REGION"/>
    <property type="match status" value="1"/>
</dbReference>
<dbReference type="EMBL" id="UAWB01000005">
    <property type="protein sequence ID" value="SQB44747.1"/>
    <property type="molecule type" value="Genomic_DNA"/>
</dbReference>
<feature type="repeat" description="ANK" evidence="1">
    <location>
        <begin position="59"/>
        <end position="81"/>
    </location>
</feature>
<feature type="repeat" description="ANK" evidence="1">
    <location>
        <begin position="26"/>
        <end position="58"/>
    </location>
</feature>
<evidence type="ECO:0000313" key="2">
    <source>
        <dbReference type="EMBL" id="SDI31299.1"/>
    </source>
</evidence>
<dbReference type="PANTHER" id="PTHR24183:SF1">
    <property type="entry name" value="FIBRONECTIN TYPE 3 AND ANKYRIN REPEAT DOMAINS PROTEIN 1"/>
    <property type="match status" value="1"/>
</dbReference>
<accession>A0A2X2WYT6</accession>
<evidence type="ECO:0000256" key="1">
    <source>
        <dbReference type="PROSITE-ProRule" id="PRU00023"/>
    </source>
</evidence>
<dbReference type="Proteomes" id="UP000251670">
    <property type="component" value="Unassembled WGS sequence"/>
</dbReference>
<dbReference type="SMART" id="SM00248">
    <property type="entry name" value="ANK"/>
    <property type="match status" value="3"/>
</dbReference>
<dbReference type="PRINTS" id="PR01415">
    <property type="entry name" value="ANKYRIN"/>
</dbReference>
<dbReference type="Gene3D" id="1.25.40.20">
    <property type="entry name" value="Ankyrin repeat-containing domain"/>
    <property type="match status" value="1"/>
</dbReference>
<keyword evidence="4" id="KW-1185">Reference proteome</keyword>
<evidence type="ECO:0000313" key="5">
    <source>
        <dbReference type="Proteomes" id="UP000251670"/>
    </source>
</evidence>
<feature type="repeat" description="ANK" evidence="1">
    <location>
        <begin position="93"/>
        <end position="127"/>
    </location>
</feature>
<dbReference type="Pfam" id="PF00023">
    <property type="entry name" value="Ank"/>
    <property type="match status" value="1"/>
</dbReference>
<evidence type="ECO:0000313" key="4">
    <source>
        <dbReference type="Proteomes" id="UP000199426"/>
    </source>
</evidence>